<evidence type="ECO:0000256" key="2">
    <source>
        <dbReference type="ARBA" id="ARBA00012726"/>
    </source>
</evidence>
<evidence type="ECO:0000256" key="8">
    <source>
        <dbReference type="ARBA" id="ARBA00023211"/>
    </source>
</evidence>
<evidence type="ECO:0000313" key="12">
    <source>
        <dbReference type="EMBL" id="KKZ93412.1"/>
    </source>
</evidence>
<keyword evidence="6" id="KW-0692">RNA repair</keyword>
<evidence type="ECO:0000256" key="3">
    <source>
        <dbReference type="ARBA" id="ARBA00022598"/>
    </source>
</evidence>
<evidence type="ECO:0000256" key="4">
    <source>
        <dbReference type="ARBA" id="ARBA00022723"/>
    </source>
</evidence>
<dbReference type="PATRIC" id="fig|1396.433.peg.5382"/>
<evidence type="ECO:0000313" key="13">
    <source>
        <dbReference type="Proteomes" id="UP000035350"/>
    </source>
</evidence>
<keyword evidence="7 11" id="KW-0342">GTP-binding</keyword>
<comment type="caution">
    <text evidence="12">The sequence shown here is derived from an EMBL/GenBank/DDBJ whole genome shotgun (WGS) entry which is preliminary data.</text>
</comment>
<keyword evidence="4" id="KW-0479">Metal-binding</keyword>
<keyword evidence="3" id="KW-0436">Ligase</keyword>
<dbReference type="GO" id="GO:0030145">
    <property type="term" value="F:manganese ion binding"/>
    <property type="evidence" value="ECO:0007669"/>
    <property type="project" value="TreeGrafter"/>
</dbReference>
<dbReference type="RefSeq" id="WP_046959782.1">
    <property type="nucleotide sequence ID" value="NZ_LCYN01000031.1"/>
</dbReference>
<name>A0A0G8C0L0_9BACI</name>
<feature type="active site" description="GMP-histidine intermediate" evidence="10">
    <location>
        <position position="78"/>
    </location>
</feature>
<dbReference type="AlphaFoldDB" id="A0A0G8C0L0"/>
<comment type="catalytic activity">
    <reaction evidence="9">
        <text>a 3'-end 3'-phospho-ribonucleotide-RNA + a 5'-end dephospho-ribonucleoside-RNA + GTP = a ribonucleotidyl-ribonucleotide-RNA + GMP + diphosphate</text>
        <dbReference type="Rhea" id="RHEA:68076"/>
        <dbReference type="Rhea" id="RHEA-COMP:10463"/>
        <dbReference type="Rhea" id="RHEA-COMP:13936"/>
        <dbReference type="Rhea" id="RHEA-COMP:17355"/>
        <dbReference type="ChEBI" id="CHEBI:33019"/>
        <dbReference type="ChEBI" id="CHEBI:37565"/>
        <dbReference type="ChEBI" id="CHEBI:58115"/>
        <dbReference type="ChEBI" id="CHEBI:83062"/>
        <dbReference type="ChEBI" id="CHEBI:138284"/>
        <dbReference type="ChEBI" id="CHEBI:173118"/>
        <dbReference type="EC" id="6.5.1.8"/>
    </reaction>
</comment>
<organism evidence="12 13">
    <name type="scientific">Bacillus wiedmannii</name>
    <dbReference type="NCBI Taxonomy" id="1890302"/>
    <lineage>
        <taxon>Bacteria</taxon>
        <taxon>Bacillati</taxon>
        <taxon>Bacillota</taxon>
        <taxon>Bacilli</taxon>
        <taxon>Bacillales</taxon>
        <taxon>Bacillaceae</taxon>
        <taxon>Bacillus</taxon>
        <taxon>Bacillus cereus group</taxon>
    </lineage>
</organism>
<dbReference type="Pfam" id="PF01139">
    <property type="entry name" value="RtcB"/>
    <property type="match status" value="1"/>
</dbReference>
<dbReference type="GO" id="GO:0006396">
    <property type="term" value="P:RNA processing"/>
    <property type="evidence" value="ECO:0007669"/>
    <property type="project" value="InterPro"/>
</dbReference>
<sequence>MLKLQGKYNEAKVFTNNVDETATGQIIDLCNQEFVKDSQIRIMPDTHAGAGCTIGTTMTIQDKIFGTGNPDWNFSGPHGAGRIMSRKKAKELLSLEDFQNTMKEVWTTSVVESTIDEAPMVYKPMDEIITNTKETIDIKHIIKPLYNFKAN</sequence>
<keyword evidence="8" id="KW-0464">Manganese</keyword>
<reference evidence="13" key="2">
    <citation type="submission" date="2015-04" db="EMBL/GenBank/DDBJ databases">
        <title>Draft Genome Sequences of Eight Spore-Forming Food Isolates of Bacillus cereus Genome sequencing.</title>
        <authorList>
            <person name="Krawcyk A.O."/>
            <person name="de Jong A."/>
            <person name="Eijlander R.T."/>
            <person name="Berendsen E.M."/>
            <person name="Holsappel S."/>
            <person name="Wells-Bennik M."/>
            <person name="Kuipers O.P."/>
        </authorList>
    </citation>
    <scope>NUCLEOTIDE SEQUENCE [LARGE SCALE GENOMIC DNA]</scope>
    <source>
        <strain evidence="13">B4147</strain>
    </source>
</reference>
<evidence type="ECO:0000256" key="7">
    <source>
        <dbReference type="ARBA" id="ARBA00023134"/>
    </source>
</evidence>
<dbReference type="Proteomes" id="UP000035350">
    <property type="component" value="Unassembled WGS sequence"/>
</dbReference>
<accession>A0A0G8C0L0</accession>
<evidence type="ECO:0000256" key="10">
    <source>
        <dbReference type="PIRSR" id="PIRSR601233-1"/>
    </source>
</evidence>
<gene>
    <name evidence="12" type="ORF">B4147_2648</name>
</gene>
<dbReference type="Gene3D" id="3.90.1860.10">
    <property type="entry name" value="tRNA-splicing ligase RtcB"/>
    <property type="match status" value="1"/>
</dbReference>
<proteinExistence type="predicted"/>
<dbReference type="InterPro" id="IPR036025">
    <property type="entry name" value="RtcB-like_sf"/>
</dbReference>
<keyword evidence="5 11" id="KW-0547">Nucleotide-binding</keyword>
<evidence type="ECO:0000256" key="6">
    <source>
        <dbReference type="ARBA" id="ARBA00022800"/>
    </source>
</evidence>
<feature type="binding site" evidence="11">
    <location>
        <begin position="78"/>
        <end position="81"/>
    </location>
    <ligand>
        <name>GMP</name>
        <dbReference type="ChEBI" id="CHEBI:58115"/>
    </ligand>
</feature>
<dbReference type="PANTHER" id="PTHR43749:SF2">
    <property type="entry name" value="RNA-SPLICING LIGASE RTCB"/>
    <property type="match status" value="1"/>
</dbReference>
<evidence type="ECO:0000256" key="11">
    <source>
        <dbReference type="PIRSR" id="PIRSR601233-2"/>
    </source>
</evidence>
<reference evidence="12 13" key="1">
    <citation type="journal article" date="2015" name="Genome Announc.">
        <title>Next-Generation Whole-Genome Sequencing of Eight Strains of Bacillus cereus, Isolated from Food.</title>
        <authorList>
            <person name="Krawczyk A.O."/>
            <person name="de Jong A."/>
            <person name="Eijlander R.T."/>
            <person name="Berendsen E.M."/>
            <person name="Holsappel S."/>
            <person name="Wells-Bennik M.H."/>
            <person name="Kuipers O.P."/>
        </authorList>
    </citation>
    <scope>NUCLEOTIDE SEQUENCE [LARGE SCALE GENOMIC DNA]</scope>
    <source>
        <strain evidence="12 13">B4147</strain>
    </source>
</reference>
<dbReference type="SUPFAM" id="SSF103365">
    <property type="entry name" value="Hypothetical protein PH1602"/>
    <property type="match status" value="2"/>
</dbReference>
<dbReference type="InterPro" id="IPR052915">
    <property type="entry name" value="RtcB-like"/>
</dbReference>
<dbReference type="PANTHER" id="PTHR43749">
    <property type="entry name" value="RNA-SPLICING LIGASE RTCB"/>
    <property type="match status" value="1"/>
</dbReference>
<protein>
    <recommendedName>
        <fullName evidence="2">3'-phosphate/5'-hydroxy nucleic acid ligase</fullName>
        <ecNumber evidence="2">6.5.1.8</ecNumber>
    </recommendedName>
</protein>
<dbReference type="GO" id="GO:0006281">
    <property type="term" value="P:DNA repair"/>
    <property type="evidence" value="ECO:0007669"/>
    <property type="project" value="TreeGrafter"/>
</dbReference>
<dbReference type="InterPro" id="IPR001233">
    <property type="entry name" value="RtcB"/>
</dbReference>
<dbReference type="GO" id="GO:0003909">
    <property type="term" value="F:DNA ligase activity"/>
    <property type="evidence" value="ECO:0007669"/>
    <property type="project" value="TreeGrafter"/>
</dbReference>
<evidence type="ECO:0000256" key="9">
    <source>
        <dbReference type="ARBA" id="ARBA00047746"/>
    </source>
</evidence>
<dbReference type="GO" id="GO:0042245">
    <property type="term" value="P:RNA repair"/>
    <property type="evidence" value="ECO:0007669"/>
    <property type="project" value="UniProtKB-KW"/>
</dbReference>
<dbReference type="GO" id="GO:0170057">
    <property type="term" value="F:RNA ligase (GTP) activity"/>
    <property type="evidence" value="ECO:0007669"/>
    <property type="project" value="UniProtKB-EC"/>
</dbReference>
<dbReference type="GO" id="GO:0005525">
    <property type="term" value="F:GTP binding"/>
    <property type="evidence" value="ECO:0007669"/>
    <property type="project" value="UniProtKB-KW"/>
</dbReference>
<evidence type="ECO:0000256" key="1">
    <source>
        <dbReference type="ARBA" id="ARBA00001936"/>
    </source>
</evidence>
<evidence type="ECO:0000256" key="5">
    <source>
        <dbReference type="ARBA" id="ARBA00022741"/>
    </source>
</evidence>
<dbReference type="EMBL" id="LCYN01000031">
    <property type="protein sequence ID" value="KKZ93412.1"/>
    <property type="molecule type" value="Genomic_DNA"/>
</dbReference>
<dbReference type="EC" id="6.5.1.8" evidence="2"/>
<comment type="cofactor">
    <cofactor evidence="1">
        <name>Mn(2+)</name>
        <dbReference type="ChEBI" id="CHEBI:29035"/>
    </cofactor>
</comment>